<evidence type="ECO:0000313" key="2">
    <source>
        <dbReference type="EMBL" id="KRQ02372.1"/>
    </source>
</evidence>
<name>A0A0R3D3S8_9BRAD</name>
<feature type="region of interest" description="Disordered" evidence="1">
    <location>
        <begin position="46"/>
        <end position="65"/>
    </location>
</feature>
<evidence type="ECO:0000313" key="3">
    <source>
        <dbReference type="Proteomes" id="UP000051936"/>
    </source>
</evidence>
<sequence length="65" mass="6869">MLGNAVVTKNTREVAATLLKLAKTSSDPAVAVGFIERAADLKERIDDEGLPKADGGPPPNIIQRQ</sequence>
<comment type="caution">
    <text evidence="2">The sequence shown here is derived from an EMBL/GenBank/DDBJ whole genome shotgun (WGS) entry which is preliminary data.</text>
</comment>
<dbReference type="Proteomes" id="UP000051936">
    <property type="component" value="Unassembled WGS sequence"/>
</dbReference>
<feature type="compositionally biased region" description="Pro residues" evidence="1">
    <location>
        <begin position="56"/>
        <end position="65"/>
    </location>
</feature>
<keyword evidence="3" id="KW-1185">Reference proteome</keyword>
<proteinExistence type="predicted"/>
<protein>
    <submittedName>
        <fullName evidence="2">Uncharacterized protein</fullName>
    </submittedName>
</protein>
<accession>A0A0R3D3S8</accession>
<dbReference type="AlphaFoldDB" id="A0A0R3D3S8"/>
<reference evidence="2 3" key="1">
    <citation type="submission" date="2015-09" db="EMBL/GenBank/DDBJ databases">
        <title>Draft Genome Sequence of Bradyrhizobium manausense Strain BR 3351T, a Novel Symbiotic Nitrogen-Fixing Alphaproteobacterium Isolated from Brazilian Amazon Rain Forest.</title>
        <authorList>
            <person name="De Araujo J.L."/>
            <person name="Zilli J.E."/>
        </authorList>
    </citation>
    <scope>NUCLEOTIDE SEQUENCE [LARGE SCALE GENOMIC DNA]</scope>
    <source>
        <strain evidence="2 3">BR3351</strain>
    </source>
</reference>
<organism evidence="2 3">
    <name type="scientific">Bradyrhizobium manausense</name>
    <dbReference type="NCBI Taxonomy" id="989370"/>
    <lineage>
        <taxon>Bacteria</taxon>
        <taxon>Pseudomonadati</taxon>
        <taxon>Pseudomonadota</taxon>
        <taxon>Alphaproteobacteria</taxon>
        <taxon>Hyphomicrobiales</taxon>
        <taxon>Nitrobacteraceae</taxon>
        <taxon>Bradyrhizobium</taxon>
    </lineage>
</organism>
<gene>
    <name evidence="2" type="ORF">AOQ71_34650</name>
</gene>
<dbReference type="EMBL" id="LJYG01000110">
    <property type="protein sequence ID" value="KRQ02372.1"/>
    <property type="molecule type" value="Genomic_DNA"/>
</dbReference>
<evidence type="ECO:0000256" key="1">
    <source>
        <dbReference type="SAM" id="MobiDB-lite"/>
    </source>
</evidence>